<dbReference type="RefSeq" id="WP_394308584.1">
    <property type="nucleotide sequence ID" value="NZ_JASKMA010000001.1"/>
</dbReference>
<proteinExistence type="predicted"/>
<name>A0ABU3JJW3_9ACTN</name>
<organism evidence="1 2">
    <name type="scientific">Streptomyces lusitanus</name>
    <dbReference type="NCBI Taxonomy" id="68232"/>
    <lineage>
        <taxon>Bacteria</taxon>
        <taxon>Bacillati</taxon>
        <taxon>Actinomycetota</taxon>
        <taxon>Actinomycetes</taxon>
        <taxon>Kitasatosporales</taxon>
        <taxon>Streptomycetaceae</taxon>
        <taxon>Streptomyces</taxon>
    </lineage>
</organism>
<protein>
    <submittedName>
        <fullName evidence="1">Uncharacterized protein</fullName>
    </submittedName>
</protein>
<comment type="caution">
    <text evidence="1">The sequence shown here is derived from an EMBL/GenBank/DDBJ whole genome shotgun (WGS) entry which is preliminary data.</text>
</comment>
<accession>A0ABU3JJW3</accession>
<evidence type="ECO:0000313" key="2">
    <source>
        <dbReference type="Proteomes" id="UP001249760"/>
    </source>
</evidence>
<dbReference type="EMBL" id="JASKMA010000001">
    <property type="protein sequence ID" value="MDT6982135.1"/>
    <property type="molecule type" value="Genomic_DNA"/>
</dbReference>
<reference evidence="1 2" key="1">
    <citation type="submission" date="2023-05" db="EMBL/GenBank/DDBJ databases">
        <title>Streptomyces fuscus sp. nov., a brown-black pigment producing actinomyces isolated from dry sand of Sea duck farm.</title>
        <authorList>
            <person name="Xie J."/>
            <person name="Shen N."/>
        </authorList>
    </citation>
    <scope>NUCLEOTIDE SEQUENCE [LARGE SCALE GENOMIC DNA]</scope>
    <source>
        <strain evidence="1 2">CGMCC 4.1745</strain>
    </source>
</reference>
<evidence type="ECO:0000313" key="1">
    <source>
        <dbReference type="EMBL" id="MDT6982135.1"/>
    </source>
</evidence>
<sequence>MIKLLAWRGNEDPLVQANPVLLRWSERYEANTAHLSASGKSMVELFRLSSPPATQVGDPDGFCSDIARGCR</sequence>
<keyword evidence="2" id="KW-1185">Reference proteome</keyword>
<dbReference type="Proteomes" id="UP001249760">
    <property type="component" value="Unassembled WGS sequence"/>
</dbReference>
<gene>
    <name evidence="1" type="ORF">QNO04_01615</name>
</gene>